<dbReference type="SUPFAM" id="SSF49503">
    <property type="entry name" value="Cupredoxins"/>
    <property type="match status" value="3"/>
</dbReference>
<dbReference type="InterPro" id="IPR045087">
    <property type="entry name" value="Cu-oxidase_fam"/>
</dbReference>
<evidence type="ECO:0000256" key="2">
    <source>
        <dbReference type="ARBA" id="ARBA00022723"/>
    </source>
</evidence>
<dbReference type="InterPro" id="IPR011707">
    <property type="entry name" value="Cu-oxidase-like_N"/>
</dbReference>
<dbReference type="PANTHER" id="PTHR11709">
    <property type="entry name" value="MULTI-COPPER OXIDASE"/>
    <property type="match status" value="1"/>
</dbReference>
<dbReference type="EMBL" id="HBNS01012244">
    <property type="protein sequence ID" value="CAE4597671.1"/>
    <property type="molecule type" value="Transcribed_RNA"/>
</dbReference>
<proteinExistence type="inferred from homology"/>
<dbReference type="Gene3D" id="2.60.40.420">
    <property type="entry name" value="Cupredoxins - blue copper proteins"/>
    <property type="match status" value="3"/>
</dbReference>
<evidence type="ECO:0000256" key="4">
    <source>
        <dbReference type="SAM" id="Phobius"/>
    </source>
</evidence>
<organism evidence="7">
    <name type="scientific">Ditylum brightwellii</name>
    <dbReference type="NCBI Taxonomy" id="49249"/>
    <lineage>
        <taxon>Eukaryota</taxon>
        <taxon>Sar</taxon>
        <taxon>Stramenopiles</taxon>
        <taxon>Ochrophyta</taxon>
        <taxon>Bacillariophyta</taxon>
        <taxon>Mediophyceae</taxon>
        <taxon>Lithodesmiophycidae</taxon>
        <taxon>Lithodesmiales</taxon>
        <taxon>Lithodesmiaceae</taxon>
        <taxon>Ditylum</taxon>
    </lineage>
</organism>
<feature type="domain" description="Plastocyanin-like" evidence="6">
    <location>
        <begin position="73"/>
        <end position="150"/>
    </location>
</feature>
<keyword evidence="4" id="KW-0472">Membrane</keyword>
<comment type="similarity">
    <text evidence="1">Belongs to the multicopper oxidase family.</text>
</comment>
<protein>
    <recommendedName>
        <fullName evidence="8">Plastocyanin-like domain-containing protein</fullName>
    </recommendedName>
</protein>
<feature type="domain" description="Plastocyanin-like" evidence="5">
    <location>
        <begin position="374"/>
        <end position="504"/>
    </location>
</feature>
<dbReference type="InterPro" id="IPR011706">
    <property type="entry name" value="Cu-oxidase_C"/>
</dbReference>
<evidence type="ECO:0000313" key="7">
    <source>
        <dbReference type="EMBL" id="CAE4597671.1"/>
    </source>
</evidence>
<evidence type="ECO:0000259" key="5">
    <source>
        <dbReference type="Pfam" id="PF07731"/>
    </source>
</evidence>
<dbReference type="GO" id="GO:0005507">
    <property type="term" value="F:copper ion binding"/>
    <property type="evidence" value="ECO:0007669"/>
    <property type="project" value="InterPro"/>
</dbReference>
<gene>
    <name evidence="7" type="ORF">DBRI00130_LOCUS9885</name>
</gene>
<keyword evidence="4" id="KW-0812">Transmembrane</keyword>
<dbReference type="PANTHER" id="PTHR11709:SF518">
    <property type="entry name" value="MULTICOPPER OXIDASE"/>
    <property type="match status" value="1"/>
</dbReference>
<evidence type="ECO:0000256" key="3">
    <source>
        <dbReference type="ARBA" id="ARBA00023002"/>
    </source>
</evidence>
<evidence type="ECO:0000259" key="6">
    <source>
        <dbReference type="Pfam" id="PF07732"/>
    </source>
</evidence>
<evidence type="ECO:0008006" key="8">
    <source>
        <dbReference type="Google" id="ProtNLM"/>
    </source>
</evidence>
<dbReference type="Pfam" id="PF07731">
    <property type="entry name" value="Cu-oxidase_2"/>
    <property type="match status" value="1"/>
</dbReference>
<dbReference type="InterPro" id="IPR008972">
    <property type="entry name" value="Cupredoxin"/>
</dbReference>
<dbReference type="AlphaFoldDB" id="A0A7S4UPB2"/>
<feature type="transmembrane region" description="Helical" evidence="4">
    <location>
        <begin position="519"/>
        <end position="541"/>
    </location>
</feature>
<sequence length="576" mass="66200">MGPTIYTEPGDSIHIKLVNNLTEPIGPAPPTAVEYWNMLQNPGEHIKYQRYKKRVPSPAHLKVDEDNMPRHFDHTNLHLHGLDVQVHMFDPVDTHDPTAPHINIPPGQCYCYKLDIPSDHPVGMYWYHPHLHGSAAIQMWSGMLGLLYVGKHTLEKELQKYNVRNTHEFVIWDPAFQYVPNQPTHDLEVDEFLLGQTTLSKIHPFLVNGQINPTFTTKVGQVLHFHALCATVENENTFIVYPEGKQHLHDQAKIVPFYQIGSDGVMYSKPIKRNVIVMSGGQREELLLIFDKPGRYVISQQGIQGMQFFGMRGHPHDQILATIVVTEELNDDDKKKEEVVRPTVPIPSMTFTPGYTDEESVQPENIQSSETITFSMGANFDQIPFPQYYINGHSFSSSRSQFHAQPNEAREYVLINANHNAHPFHMHVNRFQIKEMGSELSREEYPVLNELLDFDENIWRDTVMVPPNGRARIWVQFKNYTGKTVIHCHFLAHEDTGMMATLFIGKKDWIFQLEEHYQWMMGVGIGICLSCLVMYVSRCCLGRQRNLLKKNNMNDEDDDVLYSAVSLNELKSKAMD</sequence>
<dbReference type="Pfam" id="PF07732">
    <property type="entry name" value="Cu-oxidase_3"/>
    <property type="match status" value="1"/>
</dbReference>
<evidence type="ECO:0000256" key="1">
    <source>
        <dbReference type="ARBA" id="ARBA00010609"/>
    </source>
</evidence>
<keyword evidence="4" id="KW-1133">Transmembrane helix</keyword>
<keyword evidence="2" id="KW-0479">Metal-binding</keyword>
<accession>A0A7S4UPB2</accession>
<dbReference type="PROSITE" id="PS00080">
    <property type="entry name" value="MULTICOPPER_OXIDASE2"/>
    <property type="match status" value="1"/>
</dbReference>
<name>A0A7S4UPB2_9STRA</name>
<reference evidence="7" key="1">
    <citation type="submission" date="2021-01" db="EMBL/GenBank/DDBJ databases">
        <authorList>
            <person name="Corre E."/>
            <person name="Pelletier E."/>
            <person name="Niang G."/>
            <person name="Scheremetjew M."/>
            <person name="Finn R."/>
            <person name="Kale V."/>
            <person name="Holt S."/>
            <person name="Cochrane G."/>
            <person name="Meng A."/>
            <person name="Brown T."/>
            <person name="Cohen L."/>
        </authorList>
    </citation>
    <scope>NUCLEOTIDE SEQUENCE</scope>
    <source>
        <strain evidence="7">GSO104</strain>
    </source>
</reference>
<keyword evidence="3" id="KW-0560">Oxidoreductase</keyword>
<dbReference type="InterPro" id="IPR002355">
    <property type="entry name" value="Cu_oxidase_Cu_BS"/>
</dbReference>
<dbReference type="GO" id="GO:0016491">
    <property type="term" value="F:oxidoreductase activity"/>
    <property type="evidence" value="ECO:0007669"/>
    <property type="project" value="UniProtKB-KW"/>
</dbReference>